<evidence type="ECO:0000313" key="9">
    <source>
        <dbReference type="Proteomes" id="UP000603715"/>
    </source>
</evidence>
<evidence type="ECO:0000256" key="4">
    <source>
        <dbReference type="ARBA" id="ARBA00022989"/>
    </source>
</evidence>
<organism evidence="8 10">
    <name type="scientific">Chryseobacterium muglaense</name>
    <dbReference type="NCBI Taxonomy" id="2893752"/>
    <lineage>
        <taxon>Bacteria</taxon>
        <taxon>Pseudomonadati</taxon>
        <taxon>Bacteroidota</taxon>
        <taxon>Flavobacteriia</taxon>
        <taxon>Flavobacteriales</taxon>
        <taxon>Weeksellaceae</taxon>
        <taxon>Chryseobacterium group</taxon>
        <taxon>Chryseobacterium</taxon>
    </lineage>
</organism>
<dbReference type="EMBL" id="JAJJML010000001">
    <property type="protein sequence ID" value="MCC9034037.1"/>
    <property type="molecule type" value="Genomic_DNA"/>
</dbReference>
<dbReference type="GO" id="GO:0035435">
    <property type="term" value="P:phosphate ion transmembrane transport"/>
    <property type="evidence" value="ECO:0007669"/>
    <property type="project" value="TreeGrafter"/>
</dbReference>
<keyword evidence="2 6" id="KW-0813">Transport</keyword>
<dbReference type="Proteomes" id="UP001107960">
    <property type="component" value="Unassembled WGS sequence"/>
</dbReference>
<evidence type="ECO:0000256" key="3">
    <source>
        <dbReference type="ARBA" id="ARBA00022692"/>
    </source>
</evidence>
<accession>A0A9Q3USY9</accession>
<evidence type="ECO:0000313" key="8">
    <source>
        <dbReference type="EMBL" id="MCC9034037.1"/>
    </source>
</evidence>
<comment type="similarity">
    <text evidence="6">Belongs to the inorganic phosphate transporter (PiT) (TC 2.A.20) family.</text>
</comment>
<feature type="transmembrane region" description="Helical" evidence="6">
    <location>
        <begin position="85"/>
        <end position="103"/>
    </location>
</feature>
<keyword evidence="3 6" id="KW-0812">Transmembrane</keyword>
<evidence type="ECO:0000256" key="6">
    <source>
        <dbReference type="RuleBase" id="RU363058"/>
    </source>
</evidence>
<keyword evidence="4 6" id="KW-1133">Transmembrane helix</keyword>
<dbReference type="GO" id="GO:0005315">
    <property type="term" value="F:phosphate transmembrane transporter activity"/>
    <property type="evidence" value="ECO:0007669"/>
    <property type="project" value="InterPro"/>
</dbReference>
<dbReference type="GO" id="GO:0016020">
    <property type="term" value="C:membrane"/>
    <property type="evidence" value="ECO:0007669"/>
    <property type="project" value="UniProtKB-SubCell"/>
</dbReference>
<keyword evidence="6" id="KW-0592">Phosphate transport</keyword>
<dbReference type="RefSeq" id="WP_191179755.1">
    <property type="nucleotide sequence ID" value="NZ_JACXXP010000012.1"/>
</dbReference>
<reference evidence="9" key="2">
    <citation type="submission" date="2023-07" db="EMBL/GenBank/DDBJ databases">
        <title>Description of novel Chryseobacterium sp. strain C-2.</title>
        <authorList>
            <person name="Saticioglu I.B."/>
        </authorList>
    </citation>
    <scope>NUCLEOTIDE SEQUENCE [LARGE SCALE GENOMIC DNA]</scope>
    <source>
        <strain evidence="9">C-2</strain>
    </source>
</reference>
<feature type="transmembrane region" description="Helical" evidence="6">
    <location>
        <begin position="167"/>
        <end position="193"/>
    </location>
</feature>
<protein>
    <recommendedName>
        <fullName evidence="6">Phosphate transporter</fullName>
    </recommendedName>
</protein>
<evidence type="ECO:0000256" key="5">
    <source>
        <dbReference type="ARBA" id="ARBA00023136"/>
    </source>
</evidence>
<feature type="transmembrane region" description="Helical" evidence="6">
    <location>
        <begin position="214"/>
        <end position="239"/>
    </location>
</feature>
<dbReference type="EMBL" id="JACXXP010000012">
    <property type="protein sequence ID" value="MBD3905257.1"/>
    <property type="molecule type" value="Genomic_DNA"/>
</dbReference>
<evidence type="ECO:0000313" key="10">
    <source>
        <dbReference type="Proteomes" id="UP001107960"/>
    </source>
</evidence>
<reference evidence="7" key="3">
    <citation type="submission" date="2024-05" db="EMBL/GenBank/DDBJ databases">
        <title>Description of novel Chryseobacterium sp. strain C-2.</title>
        <authorList>
            <person name="Saticioglu I.B."/>
        </authorList>
    </citation>
    <scope>NUCLEOTIDE SEQUENCE</scope>
    <source>
        <strain evidence="7">C-2</strain>
    </source>
</reference>
<evidence type="ECO:0000313" key="7">
    <source>
        <dbReference type="EMBL" id="MBD3905257.1"/>
    </source>
</evidence>
<name>A0A9Q3USY9_9FLAO</name>
<evidence type="ECO:0000256" key="2">
    <source>
        <dbReference type="ARBA" id="ARBA00022448"/>
    </source>
</evidence>
<dbReference type="PANTHER" id="PTHR11101:SF80">
    <property type="entry name" value="PHOSPHATE TRANSPORTER"/>
    <property type="match status" value="1"/>
</dbReference>
<feature type="transmembrane region" description="Helical" evidence="6">
    <location>
        <begin position="265"/>
        <end position="287"/>
    </location>
</feature>
<gene>
    <name evidence="7" type="ORF">IEW27_11755</name>
    <name evidence="8" type="ORF">LNP80_07145</name>
</gene>
<reference evidence="8" key="1">
    <citation type="submission" date="2021-11" db="EMBL/GenBank/DDBJ databases">
        <title>Description of novel Chryseobacterium species.</title>
        <authorList>
            <person name="Saticioglu I.B."/>
            <person name="Ay H."/>
            <person name="Altun S."/>
            <person name="Duman M."/>
        </authorList>
    </citation>
    <scope>NUCLEOTIDE SEQUENCE</scope>
    <source>
        <strain evidence="8">C-39</strain>
    </source>
</reference>
<comment type="caution">
    <text evidence="8">The sequence shown here is derived from an EMBL/GenBank/DDBJ whole genome shotgun (WGS) entry which is preliminary data.</text>
</comment>
<evidence type="ECO:0000256" key="1">
    <source>
        <dbReference type="ARBA" id="ARBA00004141"/>
    </source>
</evidence>
<keyword evidence="9" id="KW-1185">Reference proteome</keyword>
<proteinExistence type="inferred from homology"/>
<comment type="subcellular location">
    <subcellularLocation>
        <location evidence="1 6">Membrane</location>
        <topology evidence="1 6">Multi-pass membrane protein</topology>
    </subcellularLocation>
</comment>
<dbReference type="PANTHER" id="PTHR11101">
    <property type="entry name" value="PHOSPHATE TRANSPORTER"/>
    <property type="match status" value="1"/>
</dbReference>
<feature type="transmembrane region" description="Helical" evidence="6">
    <location>
        <begin position="46"/>
        <end position="64"/>
    </location>
</feature>
<dbReference type="Proteomes" id="UP000603715">
    <property type="component" value="Unassembled WGS sequence"/>
</dbReference>
<dbReference type="Pfam" id="PF01384">
    <property type="entry name" value="PHO4"/>
    <property type="match status" value="1"/>
</dbReference>
<dbReference type="AlphaFoldDB" id="A0A9Q3USY9"/>
<dbReference type="InterPro" id="IPR001204">
    <property type="entry name" value="Phos_transporter"/>
</dbReference>
<keyword evidence="5 6" id="KW-0472">Membrane</keyword>
<feature type="transmembrane region" description="Helical" evidence="6">
    <location>
        <begin position="347"/>
        <end position="375"/>
    </location>
</feature>
<sequence length="379" mass="41507">MEFPILLIVIIALALIFDYINGFHDAANSIATIVSTKVLTPFQAVLWAAVWNFAAFFIAAYIIGEFKIGNTIAKTVNENFITLEVIFSGLVAAILWNLLTWWFGIPSSSSHTLIGGFIGAALMHAFMMDYHDVVAAQPNLGTWETFKEAVGQLTHQSVVKFDKVIPIFLFIFMAPVIGMIISIIITLIIVHLYKKSNPYKADKSFKRLQLASSALFSLGHGLNDAQKVMGIIGAAVIYYHVNMLQDGYLQIPSADRFNYFAKDYLWVPLVSFVAIALGTMSGGWKIIKTMGTKITKVTSLEGVSAETAGAITLFVTDHFGIPVSTTHTITGSIIGVGLTKRISAVRWGITVSLLWAWVLTIPISAIVAGITYLIVTFLF</sequence>